<name>A0A060Y628_ONCMY</name>
<evidence type="ECO:0000256" key="7">
    <source>
        <dbReference type="ARBA" id="ARBA00025785"/>
    </source>
</evidence>
<dbReference type="PANTHER" id="PTHR11751">
    <property type="entry name" value="ALANINE AMINOTRANSFERASE"/>
    <property type="match status" value="1"/>
</dbReference>
<evidence type="ECO:0000256" key="2">
    <source>
        <dbReference type="ARBA" id="ARBA00011738"/>
    </source>
</evidence>
<organism evidence="11 12">
    <name type="scientific">Oncorhynchus mykiss</name>
    <name type="common">Rainbow trout</name>
    <name type="synonym">Salmo gairdneri</name>
    <dbReference type="NCBI Taxonomy" id="8022"/>
    <lineage>
        <taxon>Eukaryota</taxon>
        <taxon>Metazoa</taxon>
        <taxon>Chordata</taxon>
        <taxon>Craniata</taxon>
        <taxon>Vertebrata</taxon>
        <taxon>Euteleostomi</taxon>
        <taxon>Actinopterygii</taxon>
        <taxon>Neopterygii</taxon>
        <taxon>Teleostei</taxon>
        <taxon>Protacanthopterygii</taxon>
        <taxon>Salmoniformes</taxon>
        <taxon>Salmonidae</taxon>
        <taxon>Salmoninae</taxon>
        <taxon>Oncorhynchus</taxon>
    </lineage>
</organism>
<evidence type="ECO:0000256" key="4">
    <source>
        <dbReference type="ARBA" id="ARBA00022679"/>
    </source>
</evidence>
<dbReference type="InterPro" id="IPR015422">
    <property type="entry name" value="PyrdxlP-dep_Trfase_small"/>
</dbReference>
<comment type="pathway">
    <text evidence="6">Amino-acid degradation; L-alanine degradation via transaminase pathway; pyruvate from L-alanine: step 1/1.</text>
</comment>
<evidence type="ECO:0000256" key="6">
    <source>
        <dbReference type="ARBA" id="ARBA00025708"/>
    </source>
</evidence>
<dbReference type="UniPathway" id="UPA00528">
    <property type="reaction ID" value="UER00586"/>
</dbReference>
<comment type="subunit">
    <text evidence="2">Homodimer.</text>
</comment>
<evidence type="ECO:0000256" key="8">
    <source>
        <dbReference type="ARBA" id="ARBA00026106"/>
    </source>
</evidence>
<keyword evidence="5" id="KW-0663">Pyridoxal phosphate</keyword>
<keyword evidence="4" id="KW-0808">Transferase</keyword>
<comment type="catalytic activity">
    <reaction evidence="9">
        <text>L-alanine + 2-oxoglutarate = pyruvate + L-glutamate</text>
        <dbReference type="Rhea" id="RHEA:19453"/>
        <dbReference type="ChEBI" id="CHEBI:15361"/>
        <dbReference type="ChEBI" id="CHEBI:16810"/>
        <dbReference type="ChEBI" id="CHEBI:29985"/>
        <dbReference type="ChEBI" id="CHEBI:57972"/>
        <dbReference type="EC" id="2.6.1.2"/>
    </reaction>
</comment>
<reference evidence="11" key="2">
    <citation type="submission" date="2014-03" db="EMBL/GenBank/DDBJ databases">
        <authorList>
            <person name="Genoscope - CEA"/>
        </authorList>
    </citation>
    <scope>NUCLEOTIDE SEQUENCE</scope>
</reference>
<comment type="similarity">
    <text evidence="7">Belongs to the class-I pyridoxal-phosphate-dependent aminotransferase family. Alanine aminotransferase subfamily.</text>
</comment>
<dbReference type="GO" id="GO:0042853">
    <property type="term" value="P:L-alanine catabolic process"/>
    <property type="evidence" value="ECO:0007669"/>
    <property type="project" value="UniProtKB-UniPathway"/>
</dbReference>
<evidence type="ECO:0000256" key="9">
    <source>
        <dbReference type="ARBA" id="ARBA00047412"/>
    </source>
</evidence>
<accession>A0A060Y628</accession>
<comment type="cofactor">
    <cofactor evidence="1">
        <name>pyridoxal 5'-phosphate</name>
        <dbReference type="ChEBI" id="CHEBI:597326"/>
    </cofactor>
</comment>
<dbReference type="GO" id="GO:0030170">
    <property type="term" value="F:pyridoxal phosphate binding"/>
    <property type="evidence" value="ECO:0007669"/>
    <property type="project" value="InterPro"/>
</dbReference>
<reference evidence="11" key="1">
    <citation type="journal article" date="2014" name="Nat. Commun.">
        <title>The rainbow trout genome provides novel insights into evolution after whole-genome duplication in vertebrates.</title>
        <authorList>
            <person name="Berthelot C."/>
            <person name="Brunet F."/>
            <person name="Chalopin D."/>
            <person name="Juanchich A."/>
            <person name="Bernard M."/>
            <person name="Noel B."/>
            <person name="Bento P."/>
            <person name="Da Silva C."/>
            <person name="Labadie K."/>
            <person name="Alberti A."/>
            <person name="Aury J.M."/>
            <person name="Louis A."/>
            <person name="Dehais P."/>
            <person name="Bardou P."/>
            <person name="Montfort J."/>
            <person name="Klopp C."/>
            <person name="Cabau C."/>
            <person name="Gaspin C."/>
            <person name="Thorgaard G.H."/>
            <person name="Boussaha M."/>
            <person name="Quillet E."/>
            <person name="Guyomard R."/>
            <person name="Galiana D."/>
            <person name="Bobe J."/>
            <person name="Volff J.N."/>
            <person name="Genet C."/>
            <person name="Wincker P."/>
            <person name="Jaillon O."/>
            <person name="Roest Crollius H."/>
            <person name="Guiguen Y."/>
        </authorList>
    </citation>
    <scope>NUCLEOTIDE SEQUENCE [LARGE SCALE GENOMIC DNA]</scope>
</reference>
<dbReference type="InterPro" id="IPR015424">
    <property type="entry name" value="PyrdxlP-dep_Trfase"/>
</dbReference>
<evidence type="ECO:0000256" key="3">
    <source>
        <dbReference type="ARBA" id="ARBA00022576"/>
    </source>
</evidence>
<feature type="domain" description="Aminotransferase class I/classII large" evidence="10">
    <location>
        <begin position="81"/>
        <end position="462"/>
    </location>
</feature>
<dbReference type="InterPro" id="IPR015421">
    <property type="entry name" value="PyrdxlP-dep_Trfase_major"/>
</dbReference>
<dbReference type="SUPFAM" id="SSF53383">
    <property type="entry name" value="PLP-dependent transferases"/>
    <property type="match status" value="1"/>
</dbReference>
<dbReference type="Gene3D" id="1.10.287.1970">
    <property type="match status" value="1"/>
</dbReference>
<dbReference type="PANTHER" id="PTHR11751:SF469">
    <property type="entry name" value="ALANINE TRANSAMINASE"/>
    <property type="match status" value="1"/>
</dbReference>
<dbReference type="Pfam" id="PF00155">
    <property type="entry name" value="Aminotran_1_2"/>
    <property type="match status" value="1"/>
</dbReference>
<evidence type="ECO:0000313" key="11">
    <source>
        <dbReference type="EMBL" id="CDQ84829.1"/>
    </source>
</evidence>
<dbReference type="AlphaFoldDB" id="A0A060Y628"/>
<gene>
    <name evidence="11" type="ORF">GSONMT00055790001</name>
</gene>
<evidence type="ECO:0000313" key="12">
    <source>
        <dbReference type="Proteomes" id="UP000193380"/>
    </source>
</evidence>
<keyword evidence="3" id="KW-0032">Aminotransferase</keyword>
<protein>
    <recommendedName>
        <fullName evidence="8">alanine transaminase</fullName>
        <ecNumber evidence="8">2.6.1.2</ecNumber>
    </recommendedName>
</protein>
<dbReference type="EC" id="2.6.1.2" evidence="8"/>
<dbReference type="FunFam" id="3.40.640.10:FF:000129">
    <property type="entry name" value="Alanine aminotransferase 2"/>
    <property type="match status" value="1"/>
</dbReference>
<dbReference type="Gene3D" id="3.90.1150.10">
    <property type="entry name" value="Aspartate Aminotransferase, domain 1"/>
    <property type="match status" value="1"/>
</dbReference>
<proteinExistence type="inferred from homology"/>
<dbReference type="STRING" id="8022.A0A060Y628"/>
<dbReference type="CDD" id="cd00609">
    <property type="entry name" value="AAT_like"/>
    <property type="match status" value="1"/>
</dbReference>
<dbReference type="Gene3D" id="3.40.640.10">
    <property type="entry name" value="Type I PLP-dependent aspartate aminotransferase-like (Major domain)"/>
    <property type="match status" value="1"/>
</dbReference>
<dbReference type="GO" id="GO:0004021">
    <property type="term" value="F:L-alanine:2-oxoglutarate aminotransferase activity"/>
    <property type="evidence" value="ECO:0007669"/>
    <property type="project" value="UniProtKB-EC"/>
</dbReference>
<evidence type="ECO:0000259" key="10">
    <source>
        <dbReference type="Pfam" id="PF00155"/>
    </source>
</evidence>
<dbReference type="PaxDb" id="8022-A0A060Y628"/>
<sequence length="480" mass="53132">MYSRREVNPMLRGIKVSPQWALQRRSEQITALLQQGEQKPFKEVIDISSGDSHRTGIKPISFVRQVLSVCLYPELLHDDTLPVDVRQRAQRLLGECDGGSVGSYTDSCGLPPVQRSVAEFITGRDGGVPSYPHNIFISAGSQTALKVMLKLLVRGKGVSQTGVLTPQPYPHTLPMLLEEVGAVLVPYQLSEEQGWALEPGELHRALTASREHCRPRALYISNPGIPTGHVQSRKSIEWVIQFAAEERLFLLVNEVYQDCVYGEGMEFMSYKRVLFEMGQQYSEMVELASFHSISNGIMGECGLRAGYMELVNVDPAVMVFAKTLLCTDISAPVTGQIALEIMVNPPRPGDPSHSKYTQEILTNRITLAQNAQRAWEFLIGLPGVSCQPVTGGLFIYPRLNLPPEAVEQARSDGLEADVLYSQSLLDEEGVCVGAGCEHGQREDKYHIRLCVLTPSATLEKVLACLGSFHLHFLDQFSQHA</sequence>
<dbReference type="EMBL" id="FR906567">
    <property type="protein sequence ID" value="CDQ84829.1"/>
    <property type="molecule type" value="Genomic_DNA"/>
</dbReference>
<evidence type="ECO:0000256" key="5">
    <source>
        <dbReference type="ARBA" id="ARBA00022898"/>
    </source>
</evidence>
<evidence type="ECO:0000256" key="1">
    <source>
        <dbReference type="ARBA" id="ARBA00001933"/>
    </source>
</evidence>
<dbReference type="Proteomes" id="UP000193380">
    <property type="component" value="Unassembled WGS sequence"/>
</dbReference>
<dbReference type="InterPro" id="IPR004839">
    <property type="entry name" value="Aminotransferase_I/II_large"/>
</dbReference>
<dbReference type="InterPro" id="IPR045088">
    <property type="entry name" value="ALAT1/2-like"/>
</dbReference>